<reference evidence="12 13" key="1">
    <citation type="journal article" date="2012" name="New Phytol.">
        <title>Insight into trade-off between wood decay and parasitism from the genome of a fungal forest pathogen.</title>
        <authorList>
            <person name="Olson A."/>
            <person name="Aerts A."/>
            <person name="Asiegbu F."/>
            <person name="Belbahri L."/>
            <person name="Bouzid O."/>
            <person name="Broberg A."/>
            <person name="Canback B."/>
            <person name="Coutinho P.M."/>
            <person name="Cullen D."/>
            <person name="Dalman K."/>
            <person name="Deflorio G."/>
            <person name="van Diepen L.T."/>
            <person name="Dunand C."/>
            <person name="Duplessis S."/>
            <person name="Durling M."/>
            <person name="Gonthier P."/>
            <person name="Grimwood J."/>
            <person name="Fossdal C.G."/>
            <person name="Hansson D."/>
            <person name="Henrissat B."/>
            <person name="Hietala A."/>
            <person name="Himmelstrand K."/>
            <person name="Hoffmeister D."/>
            <person name="Hogberg N."/>
            <person name="James T.Y."/>
            <person name="Karlsson M."/>
            <person name="Kohler A."/>
            <person name="Kues U."/>
            <person name="Lee Y.H."/>
            <person name="Lin Y.C."/>
            <person name="Lind M."/>
            <person name="Lindquist E."/>
            <person name="Lombard V."/>
            <person name="Lucas S."/>
            <person name="Lunden K."/>
            <person name="Morin E."/>
            <person name="Murat C."/>
            <person name="Park J."/>
            <person name="Raffaello T."/>
            <person name="Rouze P."/>
            <person name="Salamov A."/>
            <person name="Schmutz J."/>
            <person name="Solheim H."/>
            <person name="Stahlberg J."/>
            <person name="Velez H."/>
            <person name="de Vries R.P."/>
            <person name="Wiebenga A."/>
            <person name="Woodward S."/>
            <person name="Yakovlev I."/>
            <person name="Garbelotto M."/>
            <person name="Martin F."/>
            <person name="Grigoriev I.V."/>
            <person name="Stenlid J."/>
        </authorList>
    </citation>
    <scope>NUCLEOTIDE SEQUENCE [LARGE SCALE GENOMIC DNA]</scope>
    <source>
        <strain evidence="12 13">TC 32-1</strain>
    </source>
</reference>
<protein>
    <recommendedName>
        <fullName evidence="14">Cytochrome P450</fullName>
    </recommendedName>
</protein>
<dbReference type="Pfam" id="PF00067">
    <property type="entry name" value="p450"/>
    <property type="match status" value="1"/>
</dbReference>
<dbReference type="SUPFAM" id="SSF48264">
    <property type="entry name" value="Cytochrome P450"/>
    <property type="match status" value="1"/>
</dbReference>
<dbReference type="RefSeq" id="XP_009552468.1">
    <property type="nucleotide sequence ID" value="XM_009554173.1"/>
</dbReference>
<organism evidence="12 13">
    <name type="scientific">Heterobasidion irregulare (strain TC 32-1)</name>
    <dbReference type="NCBI Taxonomy" id="747525"/>
    <lineage>
        <taxon>Eukaryota</taxon>
        <taxon>Fungi</taxon>
        <taxon>Dikarya</taxon>
        <taxon>Basidiomycota</taxon>
        <taxon>Agaricomycotina</taxon>
        <taxon>Agaricomycetes</taxon>
        <taxon>Russulales</taxon>
        <taxon>Bondarzewiaceae</taxon>
        <taxon>Heterobasidion</taxon>
        <taxon>Heterobasidion annosum species complex</taxon>
    </lineage>
</organism>
<evidence type="ECO:0000256" key="7">
    <source>
        <dbReference type="ARBA" id="ARBA00023004"/>
    </source>
</evidence>
<evidence type="ECO:0000256" key="6">
    <source>
        <dbReference type="ARBA" id="ARBA00023002"/>
    </source>
</evidence>
<evidence type="ECO:0000313" key="12">
    <source>
        <dbReference type="EMBL" id="ETW76268.1"/>
    </source>
</evidence>
<dbReference type="PRINTS" id="PR00463">
    <property type="entry name" value="EP450I"/>
</dbReference>
<keyword evidence="11" id="KW-0812">Transmembrane</keyword>
<feature type="transmembrane region" description="Helical" evidence="11">
    <location>
        <begin position="6"/>
        <end position="25"/>
    </location>
</feature>
<keyword evidence="6 10" id="KW-0560">Oxidoreductase</keyword>
<dbReference type="HOGENOM" id="CLU_001570_5_11_1"/>
<evidence type="ECO:0000256" key="5">
    <source>
        <dbReference type="ARBA" id="ARBA00022723"/>
    </source>
</evidence>
<dbReference type="eggNOG" id="KOG0157">
    <property type="taxonomic scope" value="Eukaryota"/>
</dbReference>
<dbReference type="InterPro" id="IPR050121">
    <property type="entry name" value="Cytochrome_P450_monoxygenase"/>
</dbReference>
<keyword evidence="7 9" id="KW-0408">Iron</keyword>
<evidence type="ECO:0000256" key="11">
    <source>
        <dbReference type="SAM" id="Phobius"/>
    </source>
</evidence>
<dbReference type="Gene3D" id="1.10.630.10">
    <property type="entry name" value="Cytochrome P450"/>
    <property type="match status" value="1"/>
</dbReference>
<comment type="similarity">
    <text evidence="3 10">Belongs to the cytochrome P450 family.</text>
</comment>
<dbReference type="GO" id="GO:0005506">
    <property type="term" value="F:iron ion binding"/>
    <property type="evidence" value="ECO:0007669"/>
    <property type="project" value="InterPro"/>
</dbReference>
<accession>W4JRV5</accession>
<dbReference type="InterPro" id="IPR001128">
    <property type="entry name" value="Cyt_P450"/>
</dbReference>
<dbReference type="Proteomes" id="UP000030671">
    <property type="component" value="Unassembled WGS sequence"/>
</dbReference>
<evidence type="ECO:0000256" key="10">
    <source>
        <dbReference type="RuleBase" id="RU000461"/>
    </source>
</evidence>
<dbReference type="InterPro" id="IPR017972">
    <property type="entry name" value="Cyt_P450_CS"/>
</dbReference>
<name>W4JRV5_HETIT</name>
<comment type="cofactor">
    <cofactor evidence="1 9">
        <name>heme</name>
        <dbReference type="ChEBI" id="CHEBI:30413"/>
    </cofactor>
</comment>
<evidence type="ECO:0000313" key="13">
    <source>
        <dbReference type="Proteomes" id="UP000030671"/>
    </source>
</evidence>
<keyword evidence="13" id="KW-1185">Reference proteome</keyword>
<evidence type="ECO:0000256" key="3">
    <source>
        <dbReference type="ARBA" id="ARBA00010617"/>
    </source>
</evidence>
<keyword evidence="11" id="KW-0472">Membrane</keyword>
<dbReference type="EMBL" id="KI925465">
    <property type="protein sequence ID" value="ETW76268.1"/>
    <property type="molecule type" value="Genomic_DNA"/>
</dbReference>
<dbReference type="GO" id="GO:0016705">
    <property type="term" value="F:oxidoreductase activity, acting on paired donors, with incorporation or reduction of molecular oxygen"/>
    <property type="evidence" value="ECO:0007669"/>
    <property type="project" value="InterPro"/>
</dbReference>
<keyword evidence="11" id="KW-1133">Transmembrane helix</keyword>
<dbReference type="OrthoDB" id="1470350at2759"/>
<keyword evidence="5 9" id="KW-0479">Metal-binding</keyword>
<evidence type="ECO:0008006" key="14">
    <source>
        <dbReference type="Google" id="ProtNLM"/>
    </source>
</evidence>
<dbReference type="InParanoid" id="W4JRV5"/>
<evidence type="ECO:0000256" key="8">
    <source>
        <dbReference type="ARBA" id="ARBA00023033"/>
    </source>
</evidence>
<sequence>MVVEYASVTMASFALVSIVTLVVILSHFRRRFPKDIQGPPSPSFLFGHEKDIHYQNEVGDLDFQWMRQYGTAWRVGGCLGEDVLMLADPKGLQHILQGSAYNYPKSGEDRQFLRLITGDGLAWVHGETHRRQRKIMNPAFTAPQLRAFLPLFHKRAAKMIQRLKDEVTNTAGGGGGGGGAPVIDLLGWLTRMTLDVIGEAGFGYEFGTLDDKEDDFSKNWTGVVVESSLYPSSLDLIAKSFFSYIPVNILYYTRYLPLREYRRTRDWLDYTRSMARDIIRKSEAQGDGKDVMSVLIRANASENPKTRLSRPEVLDQISTLILAGTDTTALTASWVLWELAKDPAFQDQVREEIKAARAQVTARGDADFTIADLDSLTLLQAALKEGMRLHPIGWHFSRLAGKDDVIPLLHPITTKSGEQISSIPVRKGTKVKMSFCAYNRLPIVWGEDADRWNPMRWVNIDTSKQTTVGVYANLLNFSAGVRGCIGWKFSVIELQSILMNLLESFELTMPPDSDNNPILRKPAQGMAPIIEGHSGPALGLKIKILA</sequence>
<feature type="binding site" description="axial binding residue" evidence="9">
    <location>
        <position position="484"/>
    </location>
    <ligand>
        <name>heme</name>
        <dbReference type="ChEBI" id="CHEBI:30413"/>
    </ligand>
    <ligandPart>
        <name>Fe</name>
        <dbReference type="ChEBI" id="CHEBI:18248"/>
    </ligandPart>
</feature>
<keyword evidence="8 10" id="KW-0503">Monooxygenase</keyword>
<dbReference type="PANTHER" id="PTHR24305">
    <property type="entry name" value="CYTOCHROME P450"/>
    <property type="match status" value="1"/>
</dbReference>
<dbReference type="GO" id="GO:0004497">
    <property type="term" value="F:monooxygenase activity"/>
    <property type="evidence" value="ECO:0007669"/>
    <property type="project" value="UniProtKB-KW"/>
</dbReference>
<dbReference type="InterPro" id="IPR002401">
    <property type="entry name" value="Cyt_P450_E_grp-I"/>
</dbReference>
<dbReference type="PRINTS" id="PR00385">
    <property type="entry name" value="P450"/>
</dbReference>
<gene>
    <name evidence="12" type="ORF">HETIRDRAFT_461179</name>
</gene>
<dbReference type="GO" id="GO:0020037">
    <property type="term" value="F:heme binding"/>
    <property type="evidence" value="ECO:0007669"/>
    <property type="project" value="InterPro"/>
</dbReference>
<dbReference type="KEGG" id="hir:HETIRDRAFT_461179"/>
<dbReference type="STRING" id="747525.W4JRV5"/>
<comment type="pathway">
    <text evidence="2">Secondary metabolite biosynthesis.</text>
</comment>
<evidence type="ECO:0000256" key="2">
    <source>
        <dbReference type="ARBA" id="ARBA00005179"/>
    </source>
</evidence>
<dbReference type="AlphaFoldDB" id="W4JRV5"/>
<dbReference type="PANTHER" id="PTHR24305:SF166">
    <property type="entry name" value="CYTOCHROME P450 12A4, MITOCHONDRIAL-RELATED"/>
    <property type="match status" value="1"/>
</dbReference>
<evidence type="ECO:0000256" key="9">
    <source>
        <dbReference type="PIRSR" id="PIRSR602401-1"/>
    </source>
</evidence>
<proteinExistence type="inferred from homology"/>
<evidence type="ECO:0000256" key="4">
    <source>
        <dbReference type="ARBA" id="ARBA00022617"/>
    </source>
</evidence>
<dbReference type="PROSITE" id="PS00086">
    <property type="entry name" value="CYTOCHROME_P450"/>
    <property type="match status" value="1"/>
</dbReference>
<keyword evidence="4 9" id="KW-0349">Heme</keyword>
<evidence type="ECO:0000256" key="1">
    <source>
        <dbReference type="ARBA" id="ARBA00001971"/>
    </source>
</evidence>
<dbReference type="InterPro" id="IPR036396">
    <property type="entry name" value="Cyt_P450_sf"/>
</dbReference>
<dbReference type="GeneID" id="20677148"/>